<dbReference type="PANTHER" id="PTHR34473:SF3">
    <property type="entry name" value="TRANSMEMBRANE PROTEIN-RELATED"/>
    <property type="match status" value="1"/>
</dbReference>
<dbReference type="Proteomes" id="UP000309389">
    <property type="component" value="Unassembled WGS sequence"/>
</dbReference>
<gene>
    <name evidence="3" type="ORF">E5222_16040</name>
</gene>
<dbReference type="PANTHER" id="PTHR34473">
    <property type="entry name" value="UPF0699 TRANSMEMBRANE PROTEIN YDBS"/>
    <property type="match status" value="1"/>
</dbReference>
<protein>
    <recommendedName>
        <fullName evidence="2">YdbS-like PH domain-containing protein</fullName>
    </recommendedName>
</protein>
<evidence type="ECO:0000256" key="1">
    <source>
        <dbReference type="SAM" id="Phobius"/>
    </source>
</evidence>
<dbReference type="AlphaFoldDB" id="A0A4T3EZB4"/>
<evidence type="ECO:0000259" key="2">
    <source>
        <dbReference type="Pfam" id="PF03703"/>
    </source>
</evidence>
<dbReference type="Pfam" id="PF03703">
    <property type="entry name" value="bPH_2"/>
    <property type="match status" value="1"/>
</dbReference>
<proteinExistence type="predicted"/>
<dbReference type="InterPro" id="IPR005182">
    <property type="entry name" value="YdbS-like_PH"/>
</dbReference>
<keyword evidence="1" id="KW-1133">Transmembrane helix</keyword>
<keyword evidence="4" id="KW-1185">Reference proteome</keyword>
<accession>A0A4T3EZB4</accession>
<name>A0A4T3EZB4_9SPHN</name>
<organism evidence="3 4">
    <name type="scientific">Alteraurantiacibacter aquimixticola</name>
    <dbReference type="NCBI Taxonomy" id="2489173"/>
    <lineage>
        <taxon>Bacteria</taxon>
        <taxon>Pseudomonadati</taxon>
        <taxon>Pseudomonadota</taxon>
        <taxon>Alphaproteobacteria</taxon>
        <taxon>Sphingomonadales</taxon>
        <taxon>Erythrobacteraceae</taxon>
        <taxon>Alteraurantiacibacter</taxon>
    </lineage>
</organism>
<comment type="caution">
    <text evidence="3">The sequence shown here is derived from an EMBL/GenBank/DDBJ whole genome shotgun (WGS) entry which is preliminary data.</text>
</comment>
<keyword evidence="1" id="KW-0812">Transmembrane</keyword>
<dbReference type="EMBL" id="SSHH01000004">
    <property type="protein sequence ID" value="TIX49219.1"/>
    <property type="molecule type" value="Genomic_DNA"/>
</dbReference>
<feature type="transmembrane region" description="Helical" evidence="1">
    <location>
        <begin position="39"/>
        <end position="60"/>
    </location>
</feature>
<dbReference type="RefSeq" id="WP_136694794.1">
    <property type="nucleotide sequence ID" value="NZ_SSHH01000004.1"/>
</dbReference>
<dbReference type="OrthoDB" id="1750577at2"/>
<sequence>MSEPLTPVDRAYVTVLRIEAILLSLPFIIGALVAEVAQVIFAGAFLVPVALLAMLLILMVPLRRYNARGYDLGEDRLRVVRGLLFRKDTAVPFSRVQHIDVEQGPLERAFGIGRLVLYTAGTHNASVSLPGLKHEVAMDMREAIRAHVKRETL</sequence>
<reference evidence="3 4" key="1">
    <citation type="submission" date="2019-04" db="EMBL/GenBank/DDBJ databases">
        <title>Altererythrobacter aquimixticola sp. nov., isolated from sediment of junction between the ocean and a freshwater spring.</title>
        <authorList>
            <person name="Yoon J.-H."/>
        </authorList>
    </citation>
    <scope>NUCLEOTIDE SEQUENCE [LARGE SCALE GENOMIC DNA]</scope>
    <source>
        <strain evidence="3 4">SSKS-13</strain>
    </source>
</reference>
<feature type="domain" description="YdbS-like PH" evidence="2">
    <location>
        <begin position="65"/>
        <end position="143"/>
    </location>
</feature>
<evidence type="ECO:0000313" key="4">
    <source>
        <dbReference type="Proteomes" id="UP000309389"/>
    </source>
</evidence>
<feature type="transmembrane region" description="Helical" evidence="1">
    <location>
        <begin position="12"/>
        <end position="33"/>
    </location>
</feature>
<keyword evidence="1" id="KW-0472">Membrane</keyword>
<evidence type="ECO:0000313" key="3">
    <source>
        <dbReference type="EMBL" id="TIX49219.1"/>
    </source>
</evidence>